<keyword evidence="2" id="KW-1185">Reference proteome</keyword>
<organism evidence="1 2">
    <name type="scientific">Vigna mungo</name>
    <name type="common">Black gram</name>
    <name type="synonym">Phaseolus mungo</name>
    <dbReference type="NCBI Taxonomy" id="3915"/>
    <lineage>
        <taxon>Eukaryota</taxon>
        <taxon>Viridiplantae</taxon>
        <taxon>Streptophyta</taxon>
        <taxon>Embryophyta</taxon>
        <taxon>Tracheophyta</taxon>
        <taxon>Spermatophyta</taxon>
        <taxon>Magnoliopsida</taxon>
        <taxon>eudicotyledons</taxon>
        <taxon>Gunneridae</taxon>
        <taxon>Pentapetalae</taxon>
        <taxon>rosids</taxon>
        <taxon>fabids</taxon>
        <taxon>Fabales</taxon>
        <taxon>Fabaceae</taxon>
        <taxon>Papilionoideae</taxon>
        <taxon>50 kb inversion clade</taxon>
        <taxon>NPAAA clade</taxon>
        <taxon>indigoferoid/millettioid clade</taxon>
        <taxon>Phaseoleae</taxon>
        <taxon>Vigna</taxon>
    </lineage>
</organism>
<proteinExistence type="predicted"/>
<sequence>MTCAKGNVPKALIVFIVDKYLYCNQFSQMRAILCNEASTLFVNSPTNENLLSLEGIVEQYISMENQNILLDKQMSFVSTSTDFHMQNTMLVTPTLMDNINLSSPMIKMFHQKRKDTPTIYGCKVAKKTRGRPRKNQVQGINTLLPSPSNKVDFESSSITTQSLVGNYALSESQISTDSVFKTLPNSSQCDAHLPLPSHISQPTEISPVAASNGETIVPCYNVISTNRVMVQPVK</sequence>
<dbReference type="AlphaFoldDB" id="A0AAQ3RFK6"/>
<evidence type="ECO:0000313" key="1">
    <source>
        <dbReference type="EMBL" id="WVY89800.1"/>
    </source>
</evidence>
<protein>
    <submittedName>
        <fullName evidence="1">Uncharacterized protein</fullName>
    </submittedName>
</protein>
<dbReference type="EMBL" id="CP144690">
    <property type="protein sequence ID" value="WVY89800.1"/>
    <property type="molecule type" value="Genomic_DNA"/>
</dbReference>
<reference evidence="1 2" key="1">
    <citation type="journal article" date="2023" name="Life. Sci Alliance">
        <title>Evolutionary insights into 3D genome organization and epigenetic landscape of Vigna mungo.</title>
        <authorList>
            <person name="Junaid A."/>
            <person name="Singh B."/>
            <person name="Bhatia S."/>
        </authorList>
    </citation>
    <scope>NUCLEOTIDE SEQUENCE [LARGE SCALE GENOMIC DNA]</scope>
    <source>
        <strain evidence="1">Urdbean</strain>
    </source>
</reference>
<dbReference type="Proteomes" id="UP001374535">
    <property type="component" value="Chromosome 11"/>
</dbReference>
<name>A0AAQ3RFK6_VIGMU</name>
<dbReference type="PANTHER" id="PTHR35117:SF1">
    <property type="entry name" value="MYOSIN-M HEAVY PROTEIN"/>
    <property type="match status" value="1"/>
</dbReference>
<dbReference type="PANTHER" id="PTHR35117">
    <property type="entry name" value="MYOSIN-M HEAVY PROTEIN"/>
    <property type="match status" value="1"/>
</dbReference>
<evidence type="ECO:0000313" key="2">
    <source>
        <dbReference type="Proteomes" id="UP001374535"/>
    </source>
</evidence>
<accession>A0AAQ3RFK6</accession>
<gene>
    <name evidence="1" type="ORF">V8G54_035314</name>
</gene>